<dbReference type="InterPro" id="IPR000415">
    <property type="entry name" value="Nitroreductase-like"/>
</dbReference>
<dbReference type="Proteomes" id="UP000597989">
    <property type="component" value="Unassembled WGS sequence"/>
</dbReference>
<dbReference type="Proteomes" id="UP001500220">
    <property type="component" value="Unassembled WGS sequence"/>
</dbReference>
<dbReference type="EMBL" id="BMMT01000007">
    <property type="protein sequence ID" value="GGI86699.1"/>
    <property type="molecule type" value="Genomic_DNA"/>
</dbReference>
<dbReference type="RefSeq" id="WP_188987468.1">
    <property type="nucleotide sequence ID" value="NZ_BAAAHC010000019.1"/>
</dbReference>
<accession>A0A917JTT3</accession>
<dbReference type="PANTHER" id="PTHR23026:SF123">
    <property type="entry name" value="NAD(P)H NITROREDUCTASE RV3131-RELATED"/>
    <property type="match status" value="1"/>
</dbReference>
<dbReference type="Gene3D" id="3.40.109.10">
    <property type="entry name" value="NADH Oxidase"/>
    <property type="match status" value="1"/>
</dbReference>
<dbReference type="GO" id="GO:0016491">
    <property type="term" value="F:oxidoreductase activity"/>
    <property type="evidence" value="ECO:0007669"/>
    <property type="project" value="InterPro"/>
</dbReference>
<evidence type="ECO:0000313" key="6">
    <source>
        <dbReference type="Proteomes" id="UP001500220"/>
    </source>
</evidence>
<evidence type="ECO:0000313" key="5">
    <source>
        <dbReference type="Proteomes" id="UP000597989"/>
    </source>
</evidence>
<keyword evidence="6" id="KW-1185">Reference proteome</keyword>
<sequence>MRTFPAALGLDPDEVEQGVRLAGMAPSLHNSQPWRFRVLPHAIEVHADPDRRLPAADPEDRELRLACGAALFNLRLALEHAGVRPVVTLLPHLAGPTTLAEVRSGGRANPRPEMTLLYEAIPRRHTHRDPFRATPVSAEVRHLLANAAREEKSWLHVVQPGGRGTLEGLVHRANRAQQASARFRAELAAWTGRPDDTTEGVPVSRAGPKPEPQDQWVHRDFTGGHASRSAEVEFEATPLLVVLCSPRSSREADLQAGQALQRLWLTATTRGLVASVLSQVVEVPETRDELRRLLGGDLAPQALLRIGHGAPTVPTPRREAADTLIDA</sequence>
<reference evidence="3 6" key="2">
    <citation type="journal article" date="2019" name="Int. J. Syst. Evol. Microbiol.">
        <title>The Global Catalogue of Microorganisms (GCM) 10K type strain sequencing project: providing services to taxonomists for standard genome sequencing and annotation.</title>
        <authorList>
            <consortium name="The Broad Institute Genomics Platform"/>
            <consortium name="The Broad Institute Genome Sequencing Center for Infectious Disease"/>
            <person name="Wu L."/>
            <person name="Ma J."/>
        </authorList>
    </citation>
    <scope>NUCLEOTIDE SEQUENCE [LARGE SCALE GENOMIC DNA]</scope>
    <source>
        <strain evidence="3 6">JCM 10664</strain>
    </source>
</reference>
<feature type="domain" description="Nitroreductase" evidence="2">
    <location>
        <begin position="123"/>
        <end position="308"/>
    </location>
</feature>
<dbReference type="PANTHER" id="PTHR23026">
    <property type="entry name" value="NADPH NITROREDUCTASE"/>
    <property type="match status" value="1"/>
</dbReference>
<reference evidence="3" key="4">
    <citation type="submission" date="2023-12" db="EMBL/GenBank/DDBJ databases">
        <authorList>
            <person name="Sun Q."/>
            <person name="Inoue M."/>
        </authorList>
    </citation>
    <scope>NUCLEOTIDE SEQUENCE</scope>
    <source>
        <strain evidence="3">JCM 10664</strain>
    </source>
</reference>
<reference evidence="4" key="3">
    <citation type="submission" date="2020-09" db="EMBL/GenBank/DDBJ databases">
        <authorList>
            <person name="Sun Q."/>
            <person name="Zhou Y."/>
        </authorList>
    </citation>
    <scope>NUCLEOTIDE SEQUENCE</scope>
    <source>
        <strain evidence="4">CGMCC 4.7206</strain>
    </source>
</reference>
<dbReference type="SUPFAM" id="SSF55469">
    <property type="entry name" value="FMN-dependent nitroreductase-like"/>
    <property type="match status" value="2"/>
</dbReference>
<evidence type="ECO:0000313" key="4">
    <source>
        <dbReference type="EMBL" id="GGI86699.1"/>
    </source>
</evidence>
<gene>
    <name evidence="3" type="ORF">GCM10009545_43010</name>
    <name evidence="4" type="ORF">GCM10011581_24720</name>
</gene>
<reference evidence="4 5" key="1">
    <citation type="journal article" date="2014" name="Int. J. Syst. Evol. Microbiol.">
        <title>Complete genome sequence of Corynebacterium casei LMG S-19264T (=DSM 44701T), isolated from a smear-ripened cheese.</title>
        <authorList>
            <consortium name="US DOE Joint Genome Institute (JGI-PGF)"/>
            <person name="Walter F."/>
            <person name="Albersmeier A."/>
            <person name="Kalinowski J."/>
            <person name="Ruckert C."/>
        </authorList>
    </citation>
    <scope>NUCLEOTIDE SEQUENCE [LARGE SCALE GENOMIC DNA]</scope>
    <source>
        <strain evidence="4 5">CGMCC 4.7206</strain>
    </source>
</reference>
<protein>
    <submittedName>
        <fullName evidence="3">Nitroreductase family protein</fullName>
    </submittedName>
</protein>
<comment type="caution">
    <text evidence="4">The sequence shown here is derived from an EMBL/GenBank/DDBJ whole genome shotgun (WGS) entry which is preliminary data.</text>
</comment>
<evidence type="ECO:0000259" key="2">
    <source>
        <dbReference type="Pfam" id="PF00881"/>
    </source>
</evidence>
<dbReference type="InterPro" id="IPR050627">
    <property type="entry name" value="Nitroreductase/BluB"/>
</dbReference>
<dbReference type="InterPro" id="IPR029479">
    <property type="entry name" value="Nitroreductase"/>
</dbReference>
<name>A0A917JTT3_9PSEU</name>
<organism evidence="4 5">
    <name type="scientific">Saccharopolyspora thermophila</name>
    <dbReference type="NCBI Taxonomy" id="89367"/>
    <lineage>
        <taxon>Bacteria</taxon>
        <taxon>Bacillati</taxon>
        <taxon>Actinomycetota</taxon>
        <taxon>Actinomycetes</taxon>
        <taxon>Pseudonocardiales</taxon>
        <taxon>Pseudonocardiaceae</taxon>
        <taxon>Saccharopolyspora</taxon>
    </lineage>
</organism>
<evidence type="ECO:0000256" key="1">
    <source>
        <dbReference type="SAM" id="MobiDB-lite"/>
    </source>
</evidence>
<dbReference type="NCBIfam" id="NF047509">
    <property type="entry name" value="Rv3131_FMN_oxido"/>
    <property type="match status" value="1"/>
</dbReference>
<evidence type="ECO:0000313" key="3">
    <source>
        <dbReference type="EMBL" id="GAA0535771.1"/>
    </source>
</evidence>
<dbReference type="Pfam" id="PF00881">
    <property type="entry name" value="Nitroreductase"/>
    <property type="match status" value="1"/>
</dbReference>
<feature type="region of interest" description="Disordered" evidence="1">
    <location>
        <begin position="192"/>
        <end position="216"/>
    </location>
</feature>
<proteinExistence type="predicted"/>
<dbReference type="EMBL" id="BAAAHC010000019">
    <property type="protein sequence ID" value="GAA0535771.1"/>
    <property type="molecule type" value="Genomic_DNA"/>
</dbReference>
<dbReference type="AlphaFoldDB" id="A0A917JTT3"/>